<evidence type="ECO:0000313" key="2">
    <source>
        <dbReference type="EMBL" id="KZP18853.1"/>
    </source>
</evidence>
<evidence type="ECO:0000313" key="3">
    <source>
        <dbReference type="Proteomes" id="UP000076532"/>
    </source>
</evidence>
<organism evidence="2 3">
    <name type="scientific">Athelia psychrophila</name>
    <dbReference type="NCBI Taxonomy" id="1759441"/>
    <lineage>
        <taxon>Eukaryota</taxon>
        <taxon>Fungi</taxon>
        <taxon>Dikarya</taxon>
        <taxon>Basidiomycota</taxon>
        <taxon>Agaricomycotina</taxon>
        <taxon>Agaricomycetes</taxon>
        <taxon>Agaricomycetidae</taxon>
        <taxon>Atheliales</taxon>
        <taxon>Atheliaceae</taxon>
        <taxon>Athelia</taxon>
    </lineage>
</organism>
<keyword evidence="1" id="KW-0812">Transmembrane</keyword>
<keyword evidence="1" id="KW-1133">Transmembrane helix</keyword>
<dbReference type="OrthoDB" id="3261276at2759"/>
<evidence type="ECO:0000256" key="1">
    <source>
        <dbReference type="SAM" id="Phobius"/>
    </source>
</evidence>
<proteinExistence type="predicted"/>
<dbReference type="Proteomes" id="UP000076532">
    <property type="component" value="Unassembled WGS sequence"/>
</dbReference>
<dbReference type="AlphaFoldDB" id="A0A166HH36"/>
<protein>
    <submittedName>
        <fullName evidence="2">Uncharacterized protein</fullName>
    </submittedName>
</protein>
<feature type="transmembrane region" description="Helical" evidence="1">
    <location>
        <begin position="508"/>
        <end position="530"/>
    </location>
</feature>
<accession>A0A166HH36</accession>
<gene>
    <name evidence="2" type="ORF">FIBSPDRAFT_1027021</name>
</gene>
<dbReference type="EMBL" id="KV417569">
    <property type="protein sequence ID" value="KZP18853.1"/>
    <property type="molecule type" value="Genomic_DNA"/>
</dbReference>
<feature type="transmembrane region" description="Helical" evidence="1">
    <location>
        <begin position="72"/>
        <end position="92"/>
    </location>
</feature>
<reference evidence="2 3" key="1">
    <citation type="journal article" date="2016" name="Mol. Biol. Evol.">
        <title>Comparative Genomics of Early-Diverging Mushroom-Forming Fungi Provides Insights into the Origins of Lignocellulose Decay Capabilities.</title>
        <authorList>
            <person name="Nagy L.G."/>
            <person name="Riley R."/>
            <person name="Tritt A."/>
            <person name="Adam C."/>
            <person name="Daum C."/>
            <person name="Floudas D."/>
            <person name="Sun H."/>
            <person name="Yadav J.S."/>
            <person name="Pangilinan J."/>
            <person name="Larsson K.H."/>
            <person name="Matsuura K."/>
            <person name="Barry K."/>
            <person name="Labutti K."/>
            <person name="Kuo R."/>
            <person name="Ohm R.A."/>
            <person name="Bhattacharya S.S."/>
            <person name="Shirouzu T."/>
            <person name="Yoshinaga Y."/>
            <person name="Martin F.M."/>
            <person name="Grigoriev I.V."/>
            <person name="Hibbett D.S."/>
        </authorList>
    </citation>
    <scope>NUCLEOTIDE SEQUENCE [LARGE SCALE GENOMIC DNA]</scope>
    <source>
        <strain evidence="2 3">CBS 109695</strain>
    </source>
</reference>
<keyword evidence="1" id="KW-0472">Membrane</keyword>
<name>A0A166HH36_9AGAM</name>
<sequence>MIGKRSLYALLVIALWMDIVVLALFTYIAAVTSFARADCTISTSYQDITIVGGQECTSLDNLSNIAHHHSSYLQSVHVIVLRLVGTLSLLVLKPSLTAMMWSVMQKLSGKSHAPVLRLDAFEAGVGLSASPALIPAAMYIKSSHTLPLRVAFVLLISTLSLFSPLAISPIYRPHNGLFTVDATLNVGGGVGLSAPPTYDQTAFIPDGISIGRAMISAGYLTGIPTSPNMFNTSVAPFLSMHAIGSIWYAEVKIVIARSALDCGASAPARLGVDTVVTLDMARFFHPEHKLVDTVPLFLGQNLGSITNDPQVTTVYLNSSYTVEPGSVTAETSVVFLAANGTLEGAQQTITSPHTTARISSVDVLVCTSRTTLETSNCIINQGNVTSCTASVPANAPTSSDGGIDAYIRNPRDTATYLAASPVTAYFTSGLHLPRYRVNNTFVDQQILPISDLTSGTHGPTYHLPLSYITDVLFAKTAQALVQGLPPFWPKYSTQPISLTATFATSQPVLLYMVFGVGTVCALIATIAGAVSFRNNYAPLDVTRLLAISRNHQLDDTFARYADLSVPVDEEVMERRIGYAWVDELDSRALVMESQELGSPFKSEYKM</sequence>
<keyword evidence="3" id="KW-1185">Reference proteome</keyword>
<feature type="transmembrane region" description="Helical" evidence="1">
    <location>
        <begin position="7"/>
        <end position="28"/>
    </location>
</feature>
<feature type="transmembrane region" description="Helical" evidence="1">
    <location>
        <begin position="146"/>
        <end position="167"/>
    </location>
</feature>